<proteinExistence type="inferred from homology"/>
<evidence type="ECO:0000256" key="3">
    <source>
        <dbReference type="ARBA" id="ARBA00022729"/>
    </source>
</evidence>
<dbReference type="Proteomes" id="UP000016584">
    <property type="component" value="Unassembled WGS sequence"/>
</dbReference>
<keyword evidence="9" id="KW-1185">Reference proteome</keyword>
<organism evidence="8 9">
    <name type="scientific">Sphingobacterium paucimobilis HER1398</name>
    <dbReference type="NCBI Taxonomy" id="1346330"/>
    <lineage>
        <taxon>Bacteria</taxon>
        <taxon>Pseudomonadati</taxon>
        <taxon>Bacteroidota</taxon>
        <taxon>Sphingobacteriia</taxon>
        <taxon>Sphingobacteriales</taxon>
        <taxon>Sphingobacteriaceae</taxon>
        <taxon>Sphingobacterium</taxon>
    </lineage>
</organism>
<dbReference type="InterPro" id="IPR011990">
    <property type="entry name" value="TPR-like_helical_dom_sf"/>
</dbReference>
<accession>U2J052</accession>
<evidence type="ECO:0000256" key="4">
    <source>
        <dbReference type="ARBA" id="ARBA00023136"/>
    </source>
</evidence>
<evidence type="ECO:0000259" key="6">
    <source>
        <dbReference type="Pfam" id="PF07980"/>
    </source>
</evidence>
<dbReference type="eggNOG" id="COG0702">
    <property type="taxonomic scope" value="Bacteria"/>
</dbReference>
<dbReference type="PROSITE" id="PS51257">
    <property type="entry name" value="PROKAR_LIPOPROTEIN"/>
    <property type="match status" value="1"/>
</dbReference>
<evidence type="ECO:0000256" key="5">
    <source>
        <dbReference type="ARBA" id="ARBA00023237"/>
    </source>
</evidence>
<dbReference type="STRING" id="1346330.M472_06120"/>
<evidence type="ECO:0000256" key="1">
    <source>
        <dbReference type="ARBA" id="ARBA00004442"/>
    </source>
</evidence>
<evidence type="ECO:0000313" key="8">
    <source>
        <dbReference type="EMBL" id="ERJ58339.1"/>
    </source>
</evidence>
<keyword evidence="4" id="KW-0472">Membrane</keyword>
<feature type="domain" description="RagB/SusD" evidence="6">
    <location>
        <begin position="519"/>
        <end position="613"/>
    </location>
</feature>
<keyword evidence="3" id="KW-0732">Signal</keyword>
<dbReference type="OrthoDB" id="5694214at2"/>
<feature type="domain" description="SusD-like N-terminal" evidence="7">
    <location>
        <begin position="22"/>
        <end position="219"/>
    </location>
</feature>
<dbReference type="GO" id="GO:0009279">
    <property type="term" value="C:cell outer membrane"/>
    <property type="evidence" value="ECO:0007669"/>
    <property type="project" value="UniProtKB-SubCell"/>
</dbReference>
<dbReference type="AlphaFoldDB" id="U2J052"/>
<dbReference type="Gene3D" id="1.25.40.390">
    <property type="match status" value="1"/>
</dbReference>
<sequence>MKKIFCTTILSILLLVLGGCEKFLDTKPQDFLSNSNYFKTEDHLNSFLNGVYDVLGSTRLYGSQLLILQNTQADEGFYFGALPVGLETYSFTEGYNLLENFWGTLYNGVLRANVLLANVNNNEAIDQRFRDRIRGEALFLRAYYYFMLVQNFENVPLILEPTKDAETIDIPASSAKDIYEKILADMKEAEALVDPIQTIGNAGRVSKSAVRGILARVCLHMSGKPVGADKYEEARFWAKQVIDDASAGHELNNDYRDIFIRYARDEYDLKESIWEVEFWGNNSDGRLEAGYVGSFLGIRNQSTINGIGYSFGRISVTANLYRSYSIYDLRRDWNIAPFTYNTTTGAKVPAVIFPTPAQQYLRSSAKYRREYEVVKPQSTQPTPINFPLLRFADVLLMYAEADAHINGGVPTAQSIDYVNQVRRRGYGKFLNGKGNVSESIKEINVINGGSGYNTGSKISIVNGGGVSATATLTVVNGVIKSVIITNPGEKYTTLPTITFSGSGSGAVLTPVLTQIEDADLELEQTSNKDSFMKALQEERSRELCFEALRRHDLIRWGILLKNMKIILGQMNSELPNITYQNASFLNITDKHVVYPVPLREFQLNRALEQHPLWR</sequence>
<dbReference type="RefSeq" id="WP_021071035.1">
    <property type="nucleotide sequence ID" value="NZ_ATDL01000016.1"/>
</dbReference>
<name>U2J052_9SPHI</name>
<dbReference type="SUPFAM" id="SSF48452">
    <property type="entry name" value="TPR-like"/>
    <property type="match status" value="1"/>
</dbReference>
<evidence type="ECO:0008006" key="10">
    <source>
        <dbReference type="Google" id="ProtNLM"/>
    </source>
</evidence>
<dbReference type="EMBL" id="ATDL01000016">
    <property type="protein sequence ID" value="ERJ58339.1"/>
    <property type="molecule type" value="Genomic_DNA"/>
</dbReference>
<comment type="similarity">
    <text evidence="2">Belongs to the SusD family.</text>
</comment>
<dbReference type="PATRIC" id="fig|1346330.5.peg.2886"/>
<comment type="caution">
    <text evidence="8">The sequence shown here is derived from an EMBL/GenBank/DDBJ whole genome shotgun (WGS) entry which is preliminary data.</text>
</comment>
<comment type="subcellular location">
    <subcellularLocation>
        <location evidence="1">Cell outer membrane</location>
    </subcellularLocation>
</comment>
<evidence type="ECO:0000256" key="2">
    <source>
        <dbReference type="ARBA" id="ARBA00006275"/>
    </source>
</evidence>
<dbReference type="InterPro" id="IPR012944">
    <property type="entry name" value="SusD_RagB_dom"/>
</dbReference>
<evidence type="ECO:0000259" key="7">
    <source>
        <dbReference type="Pfam" id="PF14322"/>
    </source>
</evidence>
<evidence type="ECO:0000313" key="9">
    <source>
        <dbReference type="Proteomes" id="UP000016584"/>
    </source>
</evidence>
<dbReference type="InterPro" id="IPR033985">
    <property type="entry name" value="SusD-like_N"/>
</dbReference>
<feature type="domain" description="RagB/SusD" evidence="6">
    <location>
        <begin position="271"/>
        <end position="424"/>
    </location>
</feature>
<protein>
    <recommendedName>
        <fullName evidence="10">RagB/SusD family nutrient uptake outer membrane protein</fullName>
    </recommendedName>
</protein>
<dbReference type="Pfam" id="PF14322">
    <property type="entry name" value="SusD-like_3"/>
    <property type="match status" value="1"/>
</dbReference>
<dbReference type="Pfam" id="PF07980">
    <property type="entry name" value="SusD_RagB"/>
    <property type="match status" value="2"/>
</dbReference>
<keyword evidence="5" id="KW-0998">Cell outer membrane</keyword>
<gene>
    <name evidence="8" type="ORF">M472_06120</name>
</gene>
<reference evidence="8 9" key="1">
    <citation type="journal article" date="2013" name="Genome Announc.">
        <title>The Draft Genome Sequence of Sphingomonas paucimobilis Strain HER1398 (Proteobacteria), Host to the Giant PAU Phage, Indicates That It Is a Member of the Genus Sphingobacterium (Bacteroidetes).</title>
        <authorList>
            <person name="White R.A.III."/>
            <person name="Suttle C.A."/>
        </authorList>
    </citation>
    <scope>NUCLEOTIDE SEQUENCE [LARGE SCALE GENOMIC DNA]</scope>
    <source>
        <strain evidence="8 9">HER1398</strain>
    </source>
</reference>